<dbReference type="Pfam" id="PF00012">
    <property type="entry name" value="HSP70"/>
    <property type="match status" value="1"/>
</dbReference>
<keyword evidence="6" id="KW-1185">Reference proteome</keyword>
<evidence type="ECO:0000313" key="6">
    <source>
        <dbReference type="Proteomes" id="UP001432322"/>
    </source>
</evidence>
<proteinExistence type="inferred from homology"/>
<evidence type="ECO:0000256" key="1">
    <source>
        <dbReference type="ARBA" id="ARBA00007381"/>
    </source>
</evidence>
<dbReference type="Proteomes" id="UP001432322">
    <property type="component" value="Unassembled WGS sequence"/>
</dbReference>
<evidence type="ECO:0008006" key="7">
    <source>
        <dbReference type="Google" id="ProtNLM"/>
    </source>
</evidence>
<dbReference type="InterPro" id="IPR018181">
    <property type="entry name" value="Heat_shock_70_CS"/>
</dbReference>
<dbReference type="InterPro" id="IPR029047">
    <property type="entry name" value="HSP70_peptide-bd_sf"/>
</dbReference>
<dbReference type="FunFam" id="3.90.640.10:FF:000029">
    <property type="entry name" value="Heat shock protein 110"/>
    <property type="match status" value="1"/>
</dbReference>
<comment type="caution">
    <text evidence="5">The sequence shown here is derived from an EMBL/GenBank/DDBJ whole genome shotgun (WGS) entry which is preliminary data.</text>
</comment>
<reference evidence="5" key="1">
    <citation type="submission" date="2023-10" db="EMBL/GenBank/DDBJ databases">
        <title>Genome assembly of Pristionchus species.</title>
        <authorList>
            <person name="Yoshida K."/>
            <person name="Sommer R.J."/>
        </authorList>
    </citation>
    <scope>NUCLEOTIDE SEQUENCE</scope>
    <source>
        <strain evidence="5">RS5133</strain>
    </source>
</reference>
<comment type="similarity">
    <text evidence="1">Belongs to the heat shock protein 70 family.</text>
</comment>
<gene>
    <name evidence="5" type="ORF">PFISCL1PPCAC_18659</name>
</gene>
<dbReference type="Gene3D" id="3.90.640.10">
    <property type="entry name" value="Actin, Chain A, domain 4"/>
    <property type="match status" value="1"/>
</dbReference>
<keyword evidence="3" id="KW-0067">ATP-binding</keyword>
<dbReference type="GO" id="GO:0140662">
    <property type="term" value="F:ATP-dependent protein folding chaperone"/>
    <property type="evidence" value="ECO:0007669"/>
    <property type="project" value="InterPro"/>
</dbReference>
<name>A0AAV5W8N6_9BILA</name>
<evidence type="ECO:0000256" key="2">
    <source>
        <dbReference type="ARBA" id="ARBA00022741"/>
    </source>
</evidence>
<dbReference type="PRINTS" id="PR00301">
    <property type="entry name" value="HEATSHOCK70"/>
</dbReference>
<dbReference type="InterPro" id="IPR013126">
    <property type="entry name" value="Hsp_70_fam"/>
</dbReference>
<evidence type="ECO:0000256" key="3">
    <source>
        <dbReference type="ARBA" id="ARBA00022840"/>
    </source>
</evidence>
<organism evidence="5 6">
    <name type="scientific">Pristionchus fissidentatus</name>
    <dbReference type="NCBI Taxonomy" id="1538716"/>
    <lineage>
        <taxon>Eukaryota</taxon>
        <taxon>Metazoa</taxon>
        <taxon>Ecdysozoa</taxon>
        <taxon>Nematoda</taxon>
        <taxon>Chromadorea</taxon>
        <taxon>Rhabditida</taxon>
        <taxon>Rhabditina</taxon>
        <taxon>Diplogasteromorpha</taxon>
        <taxon>Diplogasteroidea</taxon>
        <taxon>Neodiplogasteridae</taxon>
        <taxon>Pristionchus</taxon>
    </lineage>
</organism>
<dbReference type="SUPFAM" id="SSF53067">
    <property type="entry name" value="Actin-like ATPase domain"/>
    <property type="match status" value="1"/>
</dbReference>
<dbReference type="PROSITE" id="PS01036">
    <property type="entry name" value="HSP70_3"/>
    <property type="match status" value="1"/>
</dbReference>
<dbReference type="GO" id="GO:0006950">
    <property type="term" value="P:response to stress"/>
    <property type="evidence" value="ECO:0007669"/>
    <property type="project" value="UniProtKB-ARBA"/>
</dbReference>
<sequence>DYRLYEEAVSEFRKMGVEISAEENFALIQSCERAKRTLSSCDQAEIEHFDKNGKRYSYTIKRETFEELCQDLFEKTINCVKEAIRESKCPKEKIDDVVLVGGSSRIPRVHELLRELFGSTKLKFDIPPDHAVGHGAAILAASLSRSGDSGIAKLGGGAVRLADVTPFTLSTDIIYDRVSVLIPRNSPYPTSKSEGYTNAREFITQINSKILEGEHAMASKNNVLGSVTIPVEKKPINGNHVKVTFAIDENGILNVHVKDDETGKEVETTVKTSMITVSERNEMVKNARQRAAEEEVEREKFKARTAFADALMRVKVSVHGATSEEKGRAMKQIIAREEEWIEGKDRPNDELYKHAESIRTALSQLRI</sequence>
<feature type="coiled-coil region" evidence="4">
    <location>
        <begin position="277"/>
        <end position="304"/>
    </location>
</feature>
<dbReference type="EMBL" id="BTSY01000005">
    <property type="protein sequence ID" value="GMT27362.1"/>
    <property type="molecule type" value="Genomic_DNA"/>
</dbReference>
<dbReference type="Gene3D" id="3.30.420.40">
    <property type="match status" value="2"/>
</dbReference>
<evidence type="ECO:0000256" key="4">
    <source>
        <dbReference type="SAM" id="Coils"/>
    </source>
</evidence>
<evidence type="ECO:0000313" key="5">
    <source>
        <dbReference type="EMBL" id="GMT27362.1"/>
    </source>
</evidence>
<feature type="non-terminal residue" evidence="5">
    <location>
        <position position="1"/>
    </location>
</feature>
<dbReference type="SUPFAM" id="SSF100920">
    <property type="entry name" value="Heat shock protein 70kD (HSP70), peptide-binding domain"/>
    <property type="match status" value="1"/>
</dbReference>
<dbReference type="Gene3D" id="2.60.34.10">
    <property type="entry name" value="Substrate Binding Domain Of DNAk, Chain A, domain 1"/>
    <property type="match status" value="1"/>
</dbReference>
<protein>
    <recommendedName>
        <fullName evidence="7">Heat shock protein 70</fullName>
    </recommendedName>
</protein>
<keyword evidence="2" id="KW-0547">Nucleotide-binding</keyword>
<keyword evidence="4" id="KW-0175">Coiled coil</keyword>
<dbReference type="PANTHER" id="PTHR19375">
    <property type="entry name" value="HEAT SHOCK PROTEIN 70KDA"/>
    <property type="match status" value="1"/>
</dbReference>
<dbReference type="GO" id="GO:0005524">
    <property type="term" value="F:ATP binding"/>
    <property type="evidence" value="ECO:0007669"/>
    <property type="project" value="UniProtKB-KW"/>
</dbReference>
<accession>A0AAV5W8N6</accession>
<dbReference type="AlphaFoldDB" id="A0AAV5W8N6"/>
<dbReference type="InterPro" id="IPR043129">
    <property type="entry name" value="ATPase_NBD"/>
</dbReference>